<dbReference type="AlphaFoldDB" id="A0A5B0MCX5"/>
<gene>
    <name evidence="1" type="ORF">PGT21_005490</name>
</gene>
<dbReference type="Proteomes" id="UP000324748">
    <property type="component" value="Unassembled WGS sequence"/>
</dbReference>
<accession>A0A5B0MCX5</accession>
<evidence type="ECO:0000313" key="1">
    <source>
        <dbReference type="EMBL" id="KAA1074441.1"/>
    </source>
</evidence>
<keyword evidence="2" id="KW-1185">Reference proteome</keyword>
<dbReference type="EMBL" id="VSWC01000157">
    <property type="protein sequence ID" value="KAA1074441.1"/>
    <property type="molecule type" value="Genomic_DNA"/>
</dbReference>
<proteinExistence type="predicted"/>
<protein>
    <submittedName>
        <fullName evidence="1">Uncharacterized protein</fullName>
    </submittedName>
</protein>
<comment type="caution">
    <text evidence="1">The sequence shown here is derived from an EMBL/GenBank/DDBJ whole genome shotgun (WGS) entry which is preliminary data.</text>
</comment>
<sequence>MRRVSLSDANYINLKFWVLHNLDPEGSRTHHPAGSDGEQLRKIVGYLIHKNLQESISSTGGKNIVLKIERRIVKRKRDT</sequence>
<reference evidence="1 2" key="1">
    <citation type="submission" date="2019-05" db="EMBL/GenBank/DDBJ databases">
        <title>Emergence of the Ug99 lineage of the wheat stem rust pathogen through somatic hybridization.</title>
        <authorList>
            <person name="Li F."/>
            <person name="Upadhyaya N.M."/>
            <person name="Sperschneider J."/>
            <person name="Matny O."/>
            <person name="Nguyen-Phuc H."/>
            <person name="Mago R."/>
            <person name="Raley C."/>
            <person name="Miller M.E."/>
            <person name="Silverstein K.A.T."/>
            <person name="Henningsen E."/>
            <person name="Hirsch C.D."/>
            <person name="Visser B."/>
            <person name="Pretorius Z.A."/>
            <person name="Steffenson B.J."/>
            <person name="Schwessinger B."/>
            <person name="Dodds P.N."/>
            <person name="Figueroa M."/>
        </authorList>
    </citation>
    <scope>NUCLEOTIDE SEQUENCE [LARGE SCALE GENOMIC DNA]</scope>
    <source>
        <strain evidence="1">21-0</strain>
    </source>
</reference>
<organism evidence="1 2">
    <name type="scientific">Puccinia graminis f. sp. tritici</name>
    <dbReference type="NCBI Taxonomy" id="56615"/>
    <lineage>
        <taxon>Eukaryota</taxon>
        <taxon>Fungi</taxon>
        <taxon>Dikarya</taxon>
        <taxon>Basidiomycota</taxon>
        <taxon>Pucciniomycotina</taxon>
        <taxon>Pucciniomycetes</taxon>
        <taxon>Pucciniales</taxon>
        <taxon>Pucciniaceae</taxon>
        <taxon>Puccinia</taxon>
    </lineage>
</organism>
<name>A0A5B0MCX5_PUCGR</name>
<evidence type="ECO:0000313" key="2">
    <source>
        <dbReference type="Proteomes" id="UP000324748"/>
    </source>
</evidence>